<dbReference type="InterPro" id="IPR000531">
    <property type="entry name" value="Beta-barrel_TonB"/>
</dbReference>
<evidence type="ECO:0000256" key="5">
    <source>
        <dbReference type="ARBA" id="ARBA00023077"/>
    </source>
</evidence>
<dbReference type="InterPro" id="IPR023997">
    <property type="entry name" value="TonB-dep_OMP_SusC/RagA_CS"/>
</dbReference>
<evidence type="ECO:0000256" key="7">
    <source>
        <dbReference type="ARBA" id="ARBA00023237"/>
    </source>
</evidence>
<feature type="domain" description="TonB-dependent receptor-like beta-barrel" evidence="10">
    <location>
        <begin position="391"/>
        <end position="978"/>
    </location>
</feature>
<dbReference type="InterPro" id="IPR012910">
    <property type="entry name" value="Plug_dom"/>
</dbReference>
<name>A0ABW3J554_9FLAO</name>
<dbReference type="Gene3D" id="2.170.130.10">
    <property type="entry name" value="TonB-dependent receptor, plug domain"/>
    <property type="match status" value="1"/>
</dbReference>
<evidence type="ECO:0000256" key="4">
    <source>
        <dbReference type="ARBA" id="ARBA00022692"/>
    </source>
</evidence>
<comment type="similarity">
    <text evidence="8 9">Belongs to the TonB-dependent receptor family.</text>
</comment>
<dbReference type="Gene3D" id="2.60.40.1120">
    <property type="entry name" value="Carboxypeptidase-like, regulatory domain"/>
    <property type="match status" value="1"/>
</dbReference>
<evidence type="ECO:0000313" key="13">
    <source>
        <dbReference type="Proteomes" id="UP001597051"/>
    </source>
</evidence>
<keyword evidence="4 8" id="KW-0812">Transmembrane</keyword>
<keyword evidence="2 8" id="KW-0813">Transport</keyword>
<comment type="caution">
    <text evidence="12">The sequence shown here is derived from an EMBL/GenBank/DDBJ whole genome shotgun (WGS) entry which is preliminary data.</text>
</comment>
<keyword evidence="13" id="KW-1185">Reference proteome</keyword>
<protein>
    <submittedName>
        <fullName evidence="12">SusC/RagA family TonB-linked outer membrane protein</fullName>
    </submittedName>
</protein>
<evidence type="ECO:0000256" key="8">
    <source>
        <dbReference type="PROSITE-ProRule" id="PRU01360"/>
    </source>
</evidence>
<dbReference type="RefSeq" id="WP_379757258.1">
    <property type="nucleotide sequence ID" value="NZ_JBHSYB010000027.1"/>
</dbReference>
<dbReference type="InterPro" id="IPR039426">
    <property type="entry name" value="TonB-dep_rcpt-like"/>
</dbReference>
<dbReference type="Pfam" id="PF13715">
    <property type="entry name" value="CarbopepD_reg_2"/>
    <property type="match status" value="1"/>
</dbReference>
<evidence type="ECO:0000256" key="9">
    <source>
        <dbReference type="RuleBase" id="RU003357"/>
    </source>
</evidence>
<dbReference type="Pfam" id="PF07715">
    <property type="entry name" value="Plug"/>
    <property type="match status" value="1"/>
</dbReference>
<keyword evidence="5 9" id="KW-0798">TonB box</keyword>
<accession>A0ABW3J554</accession>
<evidence type="ECO:0000259" key="11">
    <source>
        <dbReference type="Pfam" id="PF07715"/>
    </source>
</evidence>
<dbReference type="SUPFAM" id="SSF56935">
    <property type="entry name" value="Porins"/>
    <property type="match status" value="1"/>
</dbReference>
<dbReference type="Proteomes" id="UP001597051">
    <property type="component" value="Unassembled WGS sequence"/>
</dbReference>
<evidence type="ECO:0000256" key="1">
    <source>
        <dbReference type="ARBA" id="ARBA00004571"/>
    </source>
</evidence>
<evidence type="ECO:0000313" key="12">
    <source>
        <dbReference type="EMBL" id="MFD0984873.1"/>
    </source>
</evidence>
<dbReference type="Gene3D" id="2.40.170.20">
    <property type="entry name" value="TonB-dependent receptor, beta-barrel domain"/>
    <property type="match status" value="1"/>
</dbReference>
<gene>
    <name evidence="12" type="ORF">ACFQ0S_10355</name>
</gene>
<comment type="subcellular location">
    <subcellularLocation>
        <location evidence="1 8">Cell outer membrane</location>
        <topology evidence="1 8">Multi-pass membrane protein</topology>
    </subcellularLocation>
</comment>
<dbReference type="InterPro" id="IPR023996">
    <property type="entry name" value="TonB-dep_OMP_SusC/RagA"/>
</dbReference>
<dbReference type="InterPro" id="IPR008969">
    <property type="entry name" value="CarboxyPept-like_regulatory"/>
</dbReference>
<organism evidence="12 13">
    <name type="scientific">Flavobacterium myungsuense</name>
    <dbReference type="NCBI Taxonomy" id="651823"/>
    <lineage>
        <taxon>Bacteria</taxon>
        <taxon>Pseudomonadati</taxon>
        <taxon>Bacteroidota</taxon>
        <taxon>Flavobacteriia</taxon>
        <taxon>Flavobacteriales</taxon>
        <taxon>Flavobacteriaceae</taxon>
        <taxon>Flavobacterium</taxon>
    </lineage>
</organism>
<keyword evidence="6 8" id="KW-0472">Membrane</keyword>
<dbReference type="EMBL" id="JBHTIZ010000026">
    <property type="protein sequence ID" value="MFD0984873.1"/>
    <property type="molecule type" value="Genomic_DNA"/>
</dbReference>
<sequence>MKNSIIYKLVFLLSLFIGAIINAQTVKGTVSDSNGPLPQVNVSVKGTSTSTATDFEGNFTINNLDANAVLIFSFTGYQNQEVAVLGKTNLLITLKEDMKSLEEVVVVGYSTQKKSSVTGAISTVNLETLSKSVSPFISQSLQGLAAGVAVTSNTGAPGEGARIRIRGVGSITGNNAPIYIVDGVQTQNAMDFLSPEDIENISVLKDAATAAIYGSRANNGVVLITTKKGKKGQAAKITYSSIFGVQSHGKLTKMASTEDYVKIFNEAADNDNALLPVEQAILYRKKISPELAATLPNVDHLSSVFRNAAMQQHHLGVSFGTEKTTVNLSGGYFNQDGILLNSSYKRINGKIGLNTEVKDWLNIGINLNVFNDKNQIVGSSGDGFGGNGGSAIRYAFFRTPAIPTYGADGSYLDLPENSNFFGDGYNPVGLLENTDNVRINNGVFGDVNFKINFTKDLFLVSTFGLDRSNSKQNRFNKTWGTRNRINNPNSLTVSSNLISNLSSSNVLNFKHVFNENHHFNALIGTERIDDNTEIVEANDRDFIDQNRILVQLGNGRGLKNNSEFKAKSILLSYFTKANYDYDSKYFASAVIRRDGSSRFKDGNRWGTFYSGSIGWRIDKDFLKNSEVVEKWMLRVGYGSVGNQQIPNFAYTSKIGTNYNYPFGGVNQQGSTVVSLGNELLKWETSNQIDIGTDISFFKGKLEFTFDYYQKTTENQLLGISIPSSLGNVSPPILNAGKVLNRGYEFDVKYNSKGKGNFSYSLKANAALLHNEVLELDSPILAGRIDNNIYATKTEVGQPIGSFFLYEQEGIFQNATDIFTHAFQGNSIRPGDVKYKDQNGDGTINDLDRKHLGSSIPKITYGFNAEFYYKNVDLSLFIAGASGQKIYNQINTDIEGFYRPFNVTQRYVDERWTGEGTSNTQPLASWADKANNTKPSTRFLEDGSFLRLKNIQLGYTFNKKMIEKFHISKLRFYISASNLLTLTKYTGLDPEFSTNDNSRSEGDLAAGIDFATYPNAIVLQSGFQITF</sequence>
<proteinExistence type="inferred from homology"/>
<dbReference type="NCBIfam" id="TIGR04057">
    <property type="entry name" value="SusC_RagA_signa"/>
    <property type="match status" value="1"/>
</dbReference>
<reference evidence="13" key="1">
    <citation type="journal article" date="2019" name="Int. J. Syst. Evol. Microbiol.">
        <title>The Global Catalogue of Microorganisms (GCM) 10K type strain sequencing project: providing services to taxonomists for standard genome sequencing and annotation.</title>
        <authorList>
            <consortium name="The Broad Institute Genomics Platform"/>
            <consortium name="The Broad Institute Genome Sequencing Center for Infectious Disease"/>
            <person name="Wu L."/>
            <person name="Ma J."/>
        </authorList>
    </citation>
    <scope>NUCLEOTIDE SEQUENCE [LARGE SCALE GENOMIC DNA]</scope>
    <source>
        <strain evidence="13">CECT 7649</strain>
    </source>
</reference>
<dbReference type="InterPro" id="IPR036942">
    <property type="entry name" value="Beta-barrel_TonB_sf"/>
</dbReference>
<dbReference type="NCBIfam" id="TIGR04056">
    <property type="entry name" value="OMP_RagA_SusC"/>
    <property type="match status" value="1"/>
</dbReference>
<dbReference type="InterPro" id="IPR037066">
    <property type="entry name" value="Plug_dom_sf"/>
</dbReference>
<keyword evidence="7 8" id="KW-0998">Cell outer membrane</keyword>
<keyword evidence="3 8" id="KW-1134">Transmembrane beta strand</keyword>
<evidence type="ECO:0000256" key="3">
    <source>
        <dbReference type="ARBA" id="ARBA00022452"/>
    </source>
</evidence>
<evidence type="ECO:0000259" key="10">
    <source>
        <dbReference type="Pfam" id="PF00593"/>
    </source>
</evidence>
<dbReference type="SUPFAM" id="SSF49464">
    <property type="entry name" value="Carboxypeptidase regulatory domain-like"/>
    <property type="match status" value="1"/>
</dbReference>
<evidence type="ECO:0000256" key="6">
    <source>
        <dbReference type="ARBA" id="ARBA00023136"/>
    </source>
</evidence>
<dbReference type="PROSITE" id="PS52016">
    <property type="entry name" value="TONB_DEPENDENT_REC_3"/>
    <property type="match status" value="1"/>
</dbReference>
<dbReference type="Pfam" id="PF00593">
    <property type="entry name" value="TonB_dep_Rec_b-barrel"/>
    <property type="match status" value="1"/>
</dbReference>
<feature type="domain" description="TonB-dependent receptor plug" evidence="11">
    <location>
        <begin position="114"/>
        <end position="221"/>
    </location>
</feature>
<evidence type="ECO:0000256" key="2">
    <source>
        <dbReference type="ARBA" id="ARBA00022448"/>
    </source>
</evidence>